<evidence type="ECO:0000313" key="3">
    <source>
        <dbReference type="Proteomes" id="UP000092498"/>
    </source>
</evidence>
<dbReference type="STRING" id="1759059.ATE48_13745"/>
<accession>A0A1B1AK26</accession>
<dbReference type="InParanoid" id="A0A1B1AK26"/>
<name>A0A1B1AK26_9PROT</name>
<feature type="signal peptide" evidence="1">
    <location>
        <begin position="1"/>
        <end position="18"/>
    </location>
</feature>
<dbReference type="KEGG" id="cbot:ATE48_13745"/>
<dbReference type="RefSeq" id="WP_066772431.1">
    <property type="nucleotide sequence ID" value="NZ_CP013244.1"/>
</dbReference>
<sequence length="277" mass="29213">MHLRFSIAALLLAPLLMAQTPPPQTITDAGSPVLAPVAAAFNAEPQTMTGASVVLAQQANVIGAVRVDAPVAGAIPVGNASIALSVAPGTELFPVLLQQRRNVRLFCTVSTETNVYSPIRPPLITRTCLADTNGDRVFDYLAYMQVNITPTRSVSGAWETPPVPHVSGGAITLATAQIASPVPYTPLQQHRIAPVSLELSARIVGETAVLDLRSREGAANASVSDQREAVQAANMPRIVNFNGAQVELQSLNAGTLSYRIVSAIPTDQPLTFQPGRR</sequence>
<evidence type="ECO:0000256" key="1">
    <source>
        <dbReference type="SAM" id="SignalP"/>
    </source>
</evidence>
<dbReference type="AlphaFoldDB" id="A0A1B1AK26"/>
<protein>
    <submittedName>
        <fullName evidence="2">Uncharacterized protein</fullName>
    </submittedName>
</protein>
<keyword evidence="3" id="KW-1185">Reference proteome</keyword>
<feature type="chain" id="PRO_5008518938" evidence="1">
    <location>
        <begin position="19"/>
        <end position="277"/>
    </location>
</feature>
<organism evidence="2 3">
    <name type="scientific">Candidatus Viadribacter manganicus</name>
    <dbReference type="NCBI Taxonomy" id="1759059"/>
    <lineage>
        <taxon>Bacteria</taxon>
        <taxon>Pseudomonadati</taxon>
        <taxon>Pseudomonadota</taxon>
        <taxon>Alphaproteobacteria</taxon>
        <taxon>Hyphomonadales</taxon>
        <taxon>Hyphomonadaceae</taxon>
        <taxon>Candidatus Viadribacter</taxon>
    </lineage>
</organism>
<dbReference type="EMBL" id="CP013244">
    <property type="protein sequence ID" value="ANP46903.1"/>
    <property type="molecule type" value="Genomic_DNA"/>
</dbReference>
<dbReference type="Proteomes" id="UP000092498">
    <property type="component" value="Chromosome"/>
</dbReference>
<evidence type="ECO:0000313" key="2">
    <source>
        <dbReference type="EMBL" id="ANP46903.1"/>
    </source>
</evidence>
<keyword evidence="1" id="KW-0732">Signal</keyword>
<proteinExistence type="predicted"/>
<reference evidence="2 3" key="1">
    <citation type="submission" date="2015-11" db="EMBL/GenBank/DDBJ databases">
        <title>Whole-Genome Sequence of Candidatus Oderbacter manganicum from the National Park Lower Oder Valley, Germany.</title>
        <authorList>
            <person name="Braun B."/>
            <person name="Liere K."/>
            <person name="Szewzyk U."/>
        </authorList>
    </citation>
    <scope>NUCLEOTIDE SEQUENCE [LARGE SCALE GENOMIC DNA]</scope>
    <source>
        <strain evidence="2 3">OTSz_A_272</strain>
    </source>
</reference>
<gene>
    <name evidence="2" type="ORF">ATE48_13745</name>
</gene>